<feature type="compositionally biased region" description="Polar residues" evidence="7">
    <location>
        <begin position="41"/>
        <end position="60"/>
    </location>
</feature>
<accession>A0A8H4VK14</accession>
<dbReference type="Gene3D" id="4.10.240.10">
    <property type="entry name" value="Zn(2)-C6 fungal-type DNA-binding domain"/>
    <property type="match status" value="1"/>
</dbReference>
<feature type="domain" description="Zn(2)-C6 fungal-type" evidence="8">
    <location>
        <begin position="135"/>
        <end position="166"/>
    </location>
</feature>
<dbReference type="GO" id="GO:0001228">
    <property type="term" value="F:DNA-binding transcription activator activity, RNA polymerase II-specific"/>
    <property type="evidence" value="ECO:0007669"/>
    <property type="project" value="TreeGrafter"/>
</dbReference>
<evidence type="ECO:0000259" key="8">
    <source>
        <dbReference type="PROSITE" id="PS50048"/>
    </source>
</evidence>
<evidence type="ECO:0000256" key="4">
    <source>
        <dbReference type="ARBA" id="ARBA00023125"/>
    </source>
</evidence>
<dbReference type="EMBL" id="JAACJL010000058">
    <property type="protein sequence ID" value="KAF4610770.1"/>
    <property type="molecule type" value="Genomic_DNA"/>
</dbReference>
<organism evidence="9 10">
    <name type="scientific">Agrocybe pediades</name>
    <dbReference type="NCBI Taxonomy" id="84607"/>
    <lineage>
        <taxon>Eukaryota</taxon>
        <taxon>Fungi</taxon>
        <taxon>Dikarya</taxon>
        <taxon>Basidiomycota</taxon>
        <taxon>Agaricomycotina</taxon>
        <taxon>Agaricomycetes</taxon>
        <taxon>Agaricomycetidae</taxon>
        <taxon>Agaricales</taxon>
        <taxon>Agaricineae</taxon>
        <taxon>Strophariaceae</taxon>
        <taxon>Agrocybe</taxon>
    </lineage>
</organism>
<proteinExistence type="predicted"/>
<dbReference type="PROSITE" id="PS50048">
    <property type="entry name" value="ZN2_CY6_FUNGAL_2"/>
    <property type="match status" value="1"/>
</dbReference>
<evidence type="ECO:0000313" key="10">
    <source>
        <dbReference type="Proteomes" id="UP000521872"/>
    </source>
</evidence>
<keyword evidence="3" id="KW-0805">Transcription regulation</keyword>
<dbReference type="InterPro" id="IPR036864">
    <property type="entry name" value="Zn2-C6_fun-type_DNA-bd_sf"/>
</dbReference>
<dbReference type="InterPro" id="IPR051430">
    <property type="entry name" value="Fungal_TF_Env_Response"/>
</dbReference>
<reference evidence="9 10" key="1">
    <citation type="submission" date="2019-12" db="EMBL/GenBank/DDBJ databases">
        <authorList>
            <person name="Floudas D."/>
            <person name="Bentzer J."/>
            <person name="Ahren D."/>
            <person name="Johansson T."/>
            <person name="Persson P."/>
            <person name="Tunlid A."/>
        </authorList>
    </citation>
    <scope>NUCLEOTIDE SEQUENCE [LARGE SCALE GENOMIC DNA]</scope>
    <source>
        <strain evidence="9 10">CBS 102.39</strain>
    </source>
</reference>
<dbReference type="GO" id="GO:0005634">
    <property type="term" value="C:nucleus"/>
    <property type="evidence" value="ECO:0007669"/>
    <property type="project" value="TreeGrafter"/>
</dbReference>
<evidence type="ECO:0000313" key="9">
    <source>
        <dbReference type="EMBL" id="KAF4610770.1"/>
    </source>
</evidence>
<feature type="compositionally biased region" description="Low complexity" evidence="7">
    <location>
        <begin position="437"/>
        <end position="450"/>
    </location>
</feature>
<keyword evidence="6" id="KW-0539">Nucleus</keyword>
<keyword evidence="5" id="KW-0804">Transcription</keyword>
<evidence type="ECO:0000256" key="1">
    <source>
        <dbReference type="ARBA" id="ARBA00022723"/>
    </source>
</evidence>
<feature type="compositionally biased region" description="Basic and acidic residues" evidence="7">
    <location>
        <begin position="427"/>
        <end position="436"/>
    </location>
</feature>
<dbReference type="Proteomes" id="UP000521872">
    <property type="component" value="Unassembled WGS sequence"/>
</dbReference>
<evidence type="ECO:0000256" key="6">
    <source>
        <dbReference type="ARBA" id="ARBA00023242"/>
    </source>
</evidence>
<keyword evidence="1" id="KW-0479">Metal-binding</keyword>
<keyword evidence="2" id="KW-0862">Zinc</keyword>
<evidence type="ECO:0000256" key="7">
    <source>
        <dbReference type="SAM" id="MobiDB-lite"/>
    </source>
</evidence>
<feature type="compositionally biased region" description="Polar residues" evidence="7">
    <location>
        <begin position="82"/>
        <end position="98"/>
    </location>
</feature>
<dbReference type="CDD" id="cd00067">
    <property type="entry name" value="GAL4"/>
    <property type="match status" value="1"/>
</dbReference>
<feature type="compositionally biased region" description="Polar residues" evidence="7">
    <location>
        <begin position="287"/>
        <end position="312"/>
    </location>
</feature>
<dbReference type="AlphaFoldDB" id="A0A8H4VK14"/>
<evidence type="ECO:0000256" key="5">
    <source>
        <dbReference type="ARBA" id="ARBA00023163"/>
    </source>
</evidence>
<feature type="region of interest" description="Disordered" evidence="7">
    <location>
        <begin position="223"/>
        <end position="272"/>
    </location>
</feature>
<dbReference type="PANTHER" id="PTHR31944">
    <property type="entry name" value="HEME-RESPONSIVE ZINC FINGER TRANSCRIPTION FACTOR HAP1"/>
    <property type="match status" value="1"/>
</dbReference>
<dbReference type="GO" id="GO:0008270">
    <property type="term" value="F:zinc ion binding"/>
    <property type="evidence" value="ECO:0007669"/>
    <property type="project" value="InterPro"/>
</dbReference>
<feature type="region of interest" description="Disordered" evidence="7">
    <location>
        <begin position="380"/>
        <end position="450"/>
    </location>
</feature>
<feature type="compositionally biased region" description="Polar residues" evidence="7">
    <location>
        <begin position="1"/>
        <end position="10"/>
    </location>
</feature>
<dbReference type="GO" id="GO:0000978">
    <property type="term" value="F:RNA polymerase II cis-regulatory region sequence-specific DNA binding"/>
    <property type="evidence" value="ECO:0007669"/>
    <property type="project" value="TreeGrafter"/>
</dbReference>
<sequence length="450" mass="48308">MEAARTSLTPGVNKRRRSRSPGEVQHLGSTPTQSHQHSTTLPSIRQLPTLQGYLTTTSPSLPHLSRESPPYSYPNMPYHSTGLDSGSSQLLGTPSQREASQREGAGAYGAGESEGDGDVALRGPLKKKRRRQALSCTECKRRKIKCDRTQPCTPCMRRGEEAGCQWHIVEPVEKYATKAEFEELKARYNELAALVHRLLPAPAAVAPYYQMGVQSSGMPGVPGEAVQSYNNPGTTSSSTAGAGGYSAIMPPPQPPQHQQQGSYSQHMETPTQVTSRLYIKPEEAHSPTRQHASHPHQSSLSVQNASPSTLASAGHNSILTRHRLPDSSPTLAASTVKMSPLSLSSITSPFHPDQQAQSQSKNCRAQTLILGEHHISYLDSGGAGSSSSSAPLPPPLSAYHHGGGVSSLSHSRRVSDPPPRSLIVPASRDDPVDRSRMSSSSSYLSGSRDR</sequence>
<feature type="compositionally biased region" description="Polar residues" evidence="7">
    <location>
        <begin position="261"/>
        <end position="272"/>
    </location>
</feature>
<dbReference type="InterPro" id="IPR001138">
    <property type="entry name" value="Zn2Cys6_DnaBD"/>
</dbReference>
<gene>
    <name evidence="9" type="ORF">D9613_006461</name>
</gene>
<protein>
    <recommendedName>
        <fullName evidence="8">Zn(2)-C6 fungal-type domain-containing protein</fullName>
    </recommendedName>
</protein>
<keyword evidence="4" id="KW-0238">DNA-binding</keyword>
<dbReference type="SMART" id="SM00066">
    <property type="entry name" value="GAL4"/>
    <property type="match status" value="1"/>
</dbReference>
<feature type="compositionally biased region" description="Low complexity" evidence="7">
    <location>
        <begin position="29"/>
        <end position="40"/>
    </location>
</feature>
<dbReference type="Pfam" id="PF00172">
    <property type="entry name" value="Zn_clus"/>
    <property type="match status" value="1"/>
</dbReference>
<dbReference type="SUPFAM" id="SSF57701">
    <property type="entry name" value="Zn2/Cys6 DNA-binding domain"/>
    <property type="match status" value="1"/>
</dbReference>
<evidence type="ECO:0000256" key="3">
    <source>
        <dbReference type="ARBA" id="ARBA00023015"/>
    </source>
</evidence>
<keyword evidence="10" id="KW-1185">Reference proteome</keyword>
<name>A0A8H4VK14_9AGAR</name>
<feature type="region of interest" description="Disordered" evidence="7">
    <location>
        <begin position="1"/>
        <end position="127"/>
    </location>
</feature>
<feature type="region of interest" description="Disordered" evidence="7">
    <location>
        <begin position="284"/>
        <end position="312"/>
    </location>
</feature>
<evidence type="ECO:0000256" key="2">
    <source>
        <dbReference type="ARBA" id="ARBA00022833"/>
    </source>
</evidence>
<dbReference type="PROSITE" id="PS00463">
    <property type="entry name" value="ZN2_CY6_FUNGAL_1"/>
    <property type="match status" value="1"/>
</dbReference>
<comment type="caution">
    <text evidence="9">The sequence shown here is derived from an EMBL/GenBank/DDBJ whole genome shotgun (WGS) entry which is preliminary data.</text>
</comment>
<dbReference type="PANTHER" id="PTHR31944:SF131">
    <property type="entry name" value="HEME-RESPONSIVE ZINC FINGER TRANSCRIPTION FACTOR HAP1"/>
    <property type="match status" value="1"/>
</dbReference>